<protein>
    <submittedName>
        <fullName evidence="6">Uncharacterized protein</fullName>
    </submittedName>
</protein>
<comment type="caution">
    <text evidence="6">The sequence shown here is derived from an EMBL/GenBank/DDBJ whole genome shotgun (WGS) entry which is preliminary data.</text>
</comment>
<evidence type="ECO:0000256" key="2">
    <source>
        <dbReference type="ARBA" id="ARBA00005592"/>
    </source>
</evidence>
<evidence type="ECO:0000313" key="6">
    <source>
        <dbReference type="EMBL" id="KAG0549094.1"/>
    </source>
</evidence>
<dbReference type="Pfam" id="PF24300">
    <property type="entry name" value="KWL1"/>
    <property type="match status" value="1"/>
</dbReference>
<evidence type="ECO:0000256" key="4">
    <source>
        <dbReference type="ARBA" id="ARBA00022729"/>
    </source>
</evidence>
<comment type="similarity">
    <text evidence="2">Belongs to the kiwellin family.</text>
</comment>
<dbReference type="PANTHER" id="PTHR33191:SF80">
    <property type="entry name" value="RIPENING-RELATED PROTEIN 6-RELATED"/>
    <property type="match status" value="1"/>
</dbReference>
<keyword evidence="4 5" id="KW-0732">Signal</keyword>
<name>A0A921S0E9_SORBI</name>
<dbReference type="CDD" id="cd22270">
    <property type="entry name" value="DPBB_kiwellin-like"/>
    <property type="match status" value="1"/>
</dbReference>
<dbReference type="InterPro" id="IPR036908">
    <property type="entry name" value="RlpA-like_sf"/>
</dbReference>
<organism evidence="6 7">
    <name type="scientific">Sorghum bicolor</name>
    <name type="common">Sorghum</name>
    <name type="synonym">Sorghum vulgare</name>
    <dbReference type="NCBI Taxonomy" id="4558"/>
    <lineage>
        <taxon>Eukaryota</taxon>
        <taxon>Viridiplantae</taxon>
        <taxon>Streptophyta</taxon>
        <taxon>Embryophyta</taxon>
        <taxon>Tracheophyta</taxon>
        <taxon>Spermatophyta</taxon>
        <taxon>Magnoliopsida</taxon>
        <taxon>Liliopsida</taxon>
        <taxon>Poales</taxon>
        <taxon>Poaceae</taxon>
        <taxon>PACMAD clade</taxon>
        <taxon>Panicoideae</taxon>
        <taxon>Andropogonodae</taxon>
        <taxon>Andropogoneae</taxon>
        <taxon>Sorghinae</taxon>
        <taxon>Sorghum</taxon>
    </lineage>
</organism>
<reference evidence="6" key="1">
    <citation type="journal article" date="2019" name="BMC Genomics">
        <title>A new reference genome for Sorghum bicolor reveals high levels of sequence similarity between sweet and grain genotypes: implications for the genetics of sugar metabolism.</title>
        <authorList>
            <person name="Cooper E.A."/>
            <person name="Brenton Z.W."/>
            <person name="Flinn B.S."/>
            <person name="Jenkins J."/>
            <person name="Shu S."/>
            <person name="Flowers D."/>
            <person name="Luo F."/>
            <person name="Wang Y."/>
            <person name="Xia P."/>
            <person name="Barry K."/>
            <person name="Daum C."/>
            <person name="Lipzen A."/>
            <person name="Yoshinaga Y."/>
            <person name="Schmutz J."/>
            <person name="Saski C."/>
            <person name="Vermerris W."/>
            <person name="Kresovich S."/>
        </authorList>
    </citation>
    <scope>NUCLEOTIDE SEQUENCE</scope>
</reference>
<evidence type="ECO:0000313" key="7">
    <source>
        <dbReference type="Proteomes" id="UP000807115"/>
    </source>
</evidence>
<dbReference type="SUPFAM" id="SSF50685">
    <property type="entry name" value="Barwin-like endoglucanases"/>
    <property type="match status" value="1"/>
</dbReference>
<comment type="subcellular location">
    <subcellularLocation>
        <location evidence="1">Secreted</location>
    </subcellularLocation>
</comment>
<dbReference type="Gene3D" id="2.40.40.10">
    <property type="entry name" value="RlpA-like domain"/>
    <property type="match status" value="1"/>
</dbReference>
<reference evidence="6" key="2">
    <citation type="submission" date="2020-10" db="EMBL/GenBank/DDBJ databases">
        <authorList>
            <person name="Cooper E.A."/>
            <person name="Brenton Z.W."/>
            <person name="Flinn B.S."/>
            <person name="Jenkins J."/>
            <person name="Shu S."/>
            <person name="Flowers D."/>
            <person name="Luo F."/>
            <person name="Wang Y."/>
            <person name="Xia P."/>
            <person name="Barry K."/>
            <person name="Daum C."/>
            <person name="Lipzen A."/>
            <person name="Yoshinaga Y."/>
            <person name="Schmutz J."/>
            <person name="Saski C."/>
            <person name="Vermerris W."/>
            <person name="Kresovich S."/>
        </authorList>
    </citation>
    <scope>NUCLEOTIDE SEQUENCE</scope>
</reference>
<dbReference type="InterPro" id="IPR039271">
    <property type="entry name" value="Kiwellin-like"/>
</dbReference>
<gene>
    <name evidence="6" type="ORF">BDA96_01G225400</name>
</gene>
<evidence type="ECO:0000256" key="5">
    <source>
        <dbReference type="SAM" id="SignalP"/>
    </source>
</evidence>
<feature type="signal peptide" evidence="5">
    <location>
        <begin position="1"/>
        <end position="24"/>
    </location>
</feature>
<dbReference type="AlphaFoldDB" id="A0A921S0E9"/>
<dbReference type="KEGG" id="sbi:8067377"/>
<evidence type="ECO:0000256" key="1">
    <source>
        <dbReference type="ARBA" id="ARBA00004613"/>
    </source>
</evidence>
<dbReference type="Gramene" id="EER94037">
    <property type="protein sequence ID" value="EER94037"/>
    <property type="gene ID" value="SORBI_3001G211200"/>
</dbReference>
<dbReference type="Proteomes" id="UP000807115">
    <property type="component" value="Chromosome 1"/>
</dbReference>
<accession>A0A921S0E9</accession>
<keyword evidence="3" id="KW-0964">Secreted</keyword>
<sequence length="159" mass="16448">MVSTKLAFLAVAVLLLQASWCAVARHHHDPDPCVNPDPAHRCSSLAVSPNGGTPAVMTVTSFEADGSGGGPAACDGGYHNNGDPLAALSTAWYGDGSRCLKPIRITSTQTGRSVMAEVVDECDTDSGCKDNEVSTSQAVWEALGLTTNIGEVSITWSDA</sequence>
<proteinExistence type="inferred from homology"/>
<dbReference type="OrthoDB" id="406505at2759"/>
<dbReference type="EMBL" id="CM027680">
    <property type="protein sequence ID" value="KAG0549094.1"/>
    <property type="molecule type" value="Genomic_DNA"/>
</dbReference>
<feature type="chain" id="PRO_5037680939" evidence="5">
    <location>
        <begin position="25"/>
        <end position="159"/>
    </location>
</feature>
<dbReference type="PANTHER" id="PTHR33191">
    <property type="entry name" value="RIPENING-RELATED PROTEIN 2-RELATED"/>
    <property type="match status" value="1"/>
</dbReference>
<evidence type="ECO:0000256" key="3">
    <source>
        <dbReference type="ARBA" id="ARBA00022525"/>
    </source>
</evidence>
<dbReference type="OMA" id="STSQAVW"/>
<dbReference type="GO" id="GO:0005576">
    <property type="term" value="C:extracellular region"/>
    <property type="evidence" value="ECO:0007669"/>
    <property type="project" value="UniProtKB-SubCell"/>
</dbReference>